<keyword evidence="2" id="KW-0697">Rotamase</keyword>
<dbReference type="GO" id="GO:0003755">
    <property type="term" value="F:peptidyl-prolyl cis-trans isomerase activity"/>
    <property type="evidence" value="ECO:0007669"/>
    <property type="project" value="UniProtKB-KW"/>
</dbReference>
<evidence type="ECO:0000256" key="2">
    <source>
        <dbReference type="ARBA" id="ARBA00023110"/>
    </source>
</evidence>
<organism evidence="6 7">
    <name type="scientific">Sphingomonas parapaucimobilis NBRC 15100</name>
    <dbReference type="NCBI Taxonomy" id="1219049"/>
    <lineage>
        <taxon>Bacteria</taxon>
        <taxon>Pseudomonadati</taxon>
        <taxon>Pseudomonadota</taxon>
        <taxon>Alphaproteobacteria</taxon>
        <taxon>Sphingomonadales</taxon>
        <taxon>Sphingomonadaceae</taxon>
        <taxon>Sphingomonas</taxon>
    </lineage>
</organism>
<name>A0A0A1WBE6_9SPHN</name>
<dbReference type="InterPro" id="IPR044665">
    <property type="entry name" value="E_coli_cyclophilin_A-like"/>
</dbReference>
<sequence length="205" mass="21783">MIALLPLALLVAQTAPATPPAPTTSEAPKPVMVRIAMQTSLGPVVIDLDRTHAPITTANFLRYVDQHRLDGVTFYRTVRVAPDFGFVQFGIQNEPKRILPPIAHEPTTKTGIKHTDGTISIARLAPGSARGDFTIMVGDQPSLDADPSKPGDNLGYAAFGHVVEGMDVIHKILDQPADPAKGPFKGEMLAAPVKILSAKRVAGAN</sequence>
<dbReference type="Gene3D" id="2.40.100.10">
    <property type="entry name" value="Cyclophilin-like"/>
    <property type="match status" value="1"/>
</dbReference>
<feature type="domain" description="PPIase cyclophilin-type" evidence="5">
    <location>
        <begin position="38"/>
        <end position="200"/>
    </location>
</feature>
<dbReference type="AlphaFoldDB" id="A0A0A1WBE6"/>
<keyword evidence="4" id="KW-0732">Signal</keyword>
<evidence type="ECO:0000256" key="3">
    <source>
        <dbReference type="ARBA" id="ARBA00023235"/>
    </source>
</evidence>
<protein>
    <recommendedName>
        <fullName evidence="1">peptidylprolyl isomerase</fullName>
        <ecNumber evidence="1">5.2.1.8</ecNumber>
    </recommendedName>
</protein>
<gene>
    <name evidence="6" type="ORF">SP5_076_00410</name>
</gene>
<dbReference type="OrthoDB" id="9807797at2"/>
<keyword evidence="7" id="KW-1185">Reference proteome</keyword>
<feature type="chain" id="PRO_5001982050" description="peptidylprolyl isomerase" evidence="4">
    <location>
        <begin position="18"/>
        <end position="205"/>
    </location>
</feature>
<evidence type="ECO:0000256" key="1">
    <source>
        <dbReference type="ARBA" id="ARBA00013194"/>
    </source>
</evidence>
<dbReference type="PANTHER" id="PTHR43246">
    <property type="entry name" value="PEPTIDYL-PROLYL CIS-TRANS ISOMERASE CYP38, CHLOROPLASTIC"/>
    <property type="match status" value="1"/>
</dbReference>
<dbReference type="EC" id="5.2.1.8" evidence="1"/>
<dbReference type="SUPFAM" id="SSF50891">
    <property type="entry name" value="Cyclophilin-like"/>
    <property type="match status" value="1"/>
</dbReference>
<feature type="signal peptide" evidence="4">
    <location>
        <begin position="1"/>
        <end position="17"/>
    </location>
</feature>
<keyword evidence="3 6" id="KW-0413">Isomerase</keyword>
<dbReference type="RefSeq" id="WP_042490099.1">
    <property type="nucleotide sequence ID" value="NZ_BBPI01000076.1"/>
</dbReference>
<dbReference type="Pfam" id="PF00160">
    <property type="entry name" value="Pro_isomerase"/>
    <property type="match status" value="1"/>
</dbReference>
<dbReference type="eggNOG" id="COG0652">
    <property type="taxonomic scope" value="Bacteria"/>
</dbReference>
<dbReference type="EMBL" id="BBPI01000076">
    <property type="protein sequence ID" value="GAM02259.1"/>
    <property type="molecule type" value="Genomic_DNA"/>
</dbReference>
<evidence type="ECO:0000256" key="4">
    <source>
        <dbReference type="SAM" id="SignalP"/>
    </source>
</evidence>
<accession>A0A0A1WBE6</accession>
<evidence type="ECO:0000259" key="5">
    <source>
        <dbReference type="PROSITE" id="PS50072"/>
    </source>
</evidence>
<comment type="caution">
    <text evidence="6">The sequence shown here is derived from an EMBL/GenBank/DDBJ whole genome shotgun (WGS) entry which is preliminary data.</text>
</comment>
<reference evidence="6 7" key="1">
    <citation type="submission" date="2014-11" db="EMBL/GenBank/DDBJ databases">
        <title>Whole genome shotgun sequence of Sphingomonas parapaucimobilis NBRC 15100.</title>
        <authorList>
            <person name="Katano-Makiyama Y."/>
            <person name="Hosoyama A."/>
            <person name="Hashimoto M."/>
            <person name="Hosoyama Y."/>
            <person name="Noguchi M."/>
            <person name="Numata M."/>
            <person name="Tsuchikane K."/>
            <person name="Hirakata S."/>
            <person name="Uohara A."/>
            <person name="Shimodaira J."/>
            <person name="Ohji S."/>
            <person name="Ichikawa N."/>
            <person name="Kimura A."/>
            <person name="Yamazoe A."/>
            <person name="Fujita N."/>
        </authorList>
    </citation>
    <scope>NUCLEOTIDE SEQUENCE [LARGE SCALE GENOMIC DNA]</scope>
    <source>
        <strain evidence="6 7">NBRC 15100</strain>
    </source>
</reference>
<evidence type="ECO:0000313" key="6">
    <source>
        <dbReference type="EMBL" id="GAM02259.1"/>
    </source>
</evidence>
<dbReference type="InterPro" id="IPR002130">
    <property type="entry name" value="Cyclophilin-type_PPIase_dom"/>
</dbReference>
<proteinExistence type="predicted"/>
<evidence type="ECO:0000313" key="7">
    <source>
        <dbReference type="Proteomes" id="UP000032305"/>
    </source>
</evidence>
<dbReference type="InterPro" id="IPR029000">
    <property type="entry name" value="Cyclophilin-like_dom_sf"/>
</dbReference>
<dbReference type="PROSITE" id="PS50072">
    <property type="entry name" value="CSA_PPIASE_2"/>
    <property type="match status" value="1"/>
</dbReference>
<dbReference type="Proteomes" id="UP000032305">
    <property type="component" value="Unassembled WGS sequence"/>
</dbReference>